<evidence type="ECO:0000259" key="11">
    <source>
        <dbReference type="Pfam" id="PF09353"/>
    </source>
</evidence>
<dbReference type="GO" id="GO:0009507">
    <property type="term" value="C:chloroplast"/>
    <property type="evidence" value="ECO:0007669"/>
    <property type="project" value="UniProtKB-SubCell"/>
</dbReference>
<proteinExistence type="inferred from homology"/>
<comment type="similarity">
    <text evidence="3">Belongs to the adenylate kinase family.</text>
</comment>
<dbReference type="NCBIfam" id="TIGR01351">
    <property type="entry name" value="adk"/>
    <property type="match status" value="1"/>
</dbReference>
<evidence type="ECO:0000256" key="7">
    <source>
        <dbReference type="ARBA" id="ARBA00022679"/>
    </source>
</evidence>
<keyword evidence="9" id="KW-0418">Kinase</keyword>
<comment type="catalytic activity">
    <reaction evidence="1">
        <text>AMP + ATP = 2 ADP</text>
        <dbReference type="Rhea" id="RHEA:12973"/>
        <dbReference type="ChEBI" id="CHEBI:30616"/>
        <dbReference type="ChEBI" id="CHEBI:456215"/>
        <dbReference type="ChEBI" id="CHEBI:456216"/>
        <dbReference type="EC" id="2.7.4.3"/>
    </reaction>
</comment>
<evidence type="ECO:0000256" key="10">
    <source>
        <dbReference type="ARBA" id="ARBA00022840"/>
    </source>
</evidence>
<evidence type="ECO:0000313" key="12">
    <source>
        <dbReference type="EMBL" id="KAL2652527.1"/>
    </source>
</evidence>
<dbReference type="InterPro" id="IPR027417">
    <property type="entry name" value="P-loop_NTPase"/>
</dbReference>
<keyword evidence="5" id="KW-0150">Chloroplast</keyword>
<evidence type="ECO:0000256" key="8">
    <source>
        <dbReference type="ARBA" id="ARBA00022741"/>
    </source>
</evidence>
<evidence type="ECO:0000256" key="4">
    <source>
        <dbReference type="ARBA" id="ARBA00012955"/>
    </source>
</evidence>
<organism evidence="12 13">
    <name type="scientific">Riccia fluitans</name>
    <dbReference type="NCBI Taxonomy" id="41844"/>
    <lineage>
        <taxon>Eukaryota</taxon>
        <taxon>Viridiplantae</taxon>
        <taxon>Streptophyta</taxon>
        <taxon>Embryophyta</taxon>
        <taxon>Marchantiophyta</taxon>
        <taxon>Marchantiopsida</taxon>
        <taxon>Marchantiidae</taxon>
        <taxon>Marchantiales</taxon>
        <taxon>Ricciaceae</taxon>
        <taxon>Riccia</taxon>
    </lineage>
</organism>
<dbReference type="Gene3D" id="3.40.50.300">
    <property type="entry name" value="P-loop containing nucleotide triphosphate hydrolases"/>
    <property type="match status" value="1"/>
</dbReference>
<dbReference type="SUPFAM" id="SSF52540">
    <property type="entry name" value="P-loop containing nucleoside triphosphate hydrolases"/>
    <property type="match status" value="1"/>
</dbReference>
<gene>
    <name evidence="12" type="ORF">R1flu_020655</name>
</gene>
<evidence type="ECO:0000256" key="3">
    <source>
        <dbReference type="ARBA" id="ARBA00007220"/>
    </source>
</evidence>
<dbReference type="InterPro" id="IPR053021">
    <property type="entry name" value="Chloroplast_ADK"/>
</dbReference>
<dbReference type="Proteomes" id="UP001605036">
    <property type="component" value="Unassembled WGS sequence"/>
</dbReference>
<dbReference type="PRINTS" id="PR00094">
    <property type="entry name" value="ADENYLTKNASE"/>
</dbReference>
<dbReference type="InterPro" id="IPR033690">
    <property type="entry name" value="Adenylat_kinase_CS"/>
</dbReference>
<keyword evidence="6" id="KW-0934">Plastid</keyword>
<keyword evidence="10" id="KW-0067">ATP-binding</keyword>
<keyword evidence="7" id="KW-0808">Transferase</keyword>
<sequence>MAASVCTRPGPPLVSVSSISCSPSSSVERTRVSNRSLTQFGSGVEFSTSASECVSVRSLSLGGTSGNSFLGCSRSLRRGVRCKNSSKIHFSVKAEAKAMTKPLRIMIAGAPASGKGTQCELIVEKYGLTHISAGDLLRAEVAAGSENGKLAKEYMTKGLLVPSEIVVKMVIDRLSQPDAQENGWLLDGYPRSAEQAQALEVAGIRPDLFILLEVEDEILIGRVVNRRMDPVTGKIYHLLYSPPENEEIAARLTQRFDDTEEKARVRLATHCANVEAVIGFYKEIIQHVDGNRPKLEVYADIDKLLIDLQKKESEEVPSKELADLPPPLKQDSWRGIPTKMNTTPHSREIREYFYKDVCNATKKAVENNLTKLKITVLIPELNPTMDVFRIGTLMELIREIAFSFALDGKRVRVCVQGSMGEGIFAGIPLQLAGTRKILELMDWGADIKGTFINIGAVGAQEVKPEDDMFILMAPQNAVGNCIIDDLKAMVEAAGDRPVIIINPKLKDLPGSGGNMQIQGRDKRMEFVASFFQCYHFRFLYQSGTVYPILGALRMAYPNPYELYKRIDLGRGKEEYVLLDTFEEEPTLSEIGDAYYGRPRKDKNAAPEGVWGFLSRVLG</sequence>
<feature type="domain" description="DUF1995" evidence="11">
    <location>
        <begin position="350"/>
        <end position="590"/>
    </location>
</feature>
<evidence type="ECO:0000313" key="13">
    <source>
        <dbReference type="Proteomes" id="UP001605036"/>
    </source>
</evidence>
<comment type="subcellular location">
    <subcellularLocation>
        <location evidence="2">Plastid</location>
        <location evidence="2">Chloroplast</location>
    </subcellularLocation>
</comment>
<dbReference type="GO" id="GO:0005524">
    <property type="term" value="F:ATP binding"/>
    <property type="evidence" value="ECO:0007669"/>
    <property type="project" value="UniProtKB-KW"/>
</dbReference>
<dbReference type="PANTHER" id="PTHR35509:SF6">
    <property type="entry name" value="ADENYLATE KINASE"/>
    <property type="match status" value="1"/>
</dbReference>
<evidence type="ECO:0000256" key="9">
    <source>
        <dbReference type="ARBA" id="ARBA00022777"/>
    </source>
</evidence>
<dbReference type="PROSITE" id="PS00113">
    <property type="entry name" value="ADENYLATE_KINASE"/>
    <property type="match status" value="1"/>
</dbReference>
<dbReference type="EC" id="2.7.4.3" evidence="4"/>
<evidence type="ECO:0000256" key="6">
    <source>
        <dbReference type="ARBA" id="ARBA00022640"/>
    </source>
</evidence>
<evidence type="ECO:0000256" key="5">
    <source>
        <dbReference type="ARBA" id="ARBA00022528"/>
    </source>
</evidence>
<dbReference type="InterPro" id="IPR006259">
    <property type="entry name" value="Adenyl_kin_sub"/>
</dbReference>
<protein>
    <recommendedName>
        <fullName evidence="4">adenylate kinase</fullName>
        <ecNumber evidence="4">2.7.4.3</ecNumber>
    </recommendedName>
</protein>
<dbReference type="Pfam" id="PF09353">
    <property type="entry name" value="DUF1995"/>
    <property type="match status" value="1"/>
</dbReference>
<reference evidence="12 13" key="1">
    <citation type="submission" date="2024-09" db="EMBL/GenBank/DDBJ databases">
        <title>Chromosome-scale assembly of Riccia fluitans.</title>
        <authorList>
            <person name="Paukszto L."/>
            <person name="Sawicki J."/>
            <person name="Karawczyk K."/>
            <person name="Piernik-Szablinska J."/>
            <person name="Szczecinska M."/>
            <person name="Mazdziarz M."/>
        </authorList>
    </citation>
    <scope>NUCLEOTIDE SEQUENCE [LARGE SCALE GENOMIC DNA]</scope>
    <source>
        <strain evidence="12">Rf_01</strain>
        <tissue evidence="12">Aerial parts of the thallus</tissue>
    </source>
</reference>
<accession>A0ABD1ZMK7</accession>
<dbReference type="Pfam" id="PF00406">
    <property type="entry name" value="ADK"/>
    <property type="match status" value="1"/>
</dbReference>
<dbReference type="CDD" id="cd01428">
    <property type="entry name" value="ADK"/>
    <property type="match status" value="1"/>
</dbReference>
<dbReference type="InterPro" id="IPR018962">
    <property type="entry name" value="DUF1995"/>
</dbReference>
<dbReference type="AlphaFoldDB" id="A0ABD1ZMK7"/>
<name>A0ABD1ZMK7_9MARC</name>
<dbReference type="PANTHER" id="PTHR35509">
    <property type="entry name" value="DOMAIN PROTEIN, PUTATIVE (DUF1995)-RELATED"/>
    <property type="match status" value="1"/>
</dbReference>
<dbReference type="HAMAP" id="MF_00235">
    <property type="entry name" value="Adenylate_kinase_Adk"/>
    <property type="match status" value="1"/>
</dbReference>
<dbReference type="EMBL" id="JBHFFA010000001">
    <property type="protein sequence ID" value="KAL2652527.1"/>
    <property type="molecule type" value="Genomic_DNA"/>
</dbReference>
<keyword evidence="8" id="KW-0547">Nucleotide-binding</keyword>
<evidence type="ECO:0000256" key="2">
    <source>
        <dbReference type="ARBA" id="ARBA00004229"/>
    </source>
</evidence>
<evidence type="ECO:0000256" key="1">
    <source>
        <dbReference type="ARBA" id="ARBA00000582"/>
    </source>
</evidence>
<dbReference type="FunFam" id="3.40.50.300:FF:001694">
    <property type="entry name" value="Adenylate kinase, chloroplastic"/>
    <property type="match status" value="1"/>
</dbReference>
<dbReference type="InterPro" id="IPR000850">
    <property type="entry name" value="Adenylat/UMP-CMP_kin"/>
</dbReference>
<keyword evidence="13" id="KW-1185">Reference proteome</keyword>
<dbReference type="GO" id="GO:0004017">
    <property type="term" value="F:AMP kinase activity"/>
    <property type="evidence" value="ECO:0007669"/>
    <property type="project" value="UniProtKB-EC"/>
</dbReference>
<comment type="caution">
    <text evidence="12">The sequence shown here is derived from an EMBL/GenBank/DDBJ whole genome shotgun (WGS) entry which is preliminary data.</text>
</comment>